<organism evidence="1 2">
    <name type="scientific">Ancylostoma caninum</name>
    <name type="common">Dog hookworm</name>
    <dbReference type="NCBI Taxonomy" id="29170"/>
    <lineage>
        <taxon>Eukaryota</taxon>
        <taxon>Metazoa</taxon>
        <taxon>Ecdysozoa</taxon>
        <taxon>Nematoda</taxon>
        <taxon>Chromadorea</taxon>
        <taxon>Rhabditida</taxon>
        <taxon>Rhabditina</taxon>
        <taxon>Rhabditomorpha</taxon>
        <taxon>Strongyloidea</taxon>
        <taxon>Ancylostomatidae</taxon>
        <taxon>Ancylostomatinae</taxon>
        <taxon>Ancylostoma</taxon>
    </lineage>
</organism>
<accession>A0A368F6V5</accession>
<dbReference type="InterPro" id="IPR035109">
    <property type="entry name" value="ASPR"/>
</dbReference>
<reference evidence="1 2" key="1">
    <citation type="submission" date="2014-10" db="EMBL/GenBank/DDBJ databases">
        <title>Draft genome of the hookworm Ancylostoma caninum.</title>
        <authorList>
            <person name="Mitreva M."/>
        </authorList>
    </citation>
    <scope>NUCLEOTIDE SEQUENCE [LARGE SCALE GENOMIC DNA]</scope>
    <source>
        <strain evidence="1 2">Baltimore</strain>
    </source>
</reference>
<dbReference type="Pfam" id="PF17641">
    <property type="entry name" value="ASPRs"/>
    <property type="match status" value="1"/>
</dbReference>
<name>A0A368F6V5_ANCCA</name>
<evidence type="ECO:0000313" key="1">
    <source>
        <dbReference type="EMBL" id="RCN27871.1"/>
    </source>
</evidence>
<gene>
    <name evidence="1" type="ORF">ANCCAN_26391</name>
</gene>
<dbReference type="AlphaFoldDB" id="A0A368F6V5"/>
<comment type="caution">
    <text evidence="1">The sequence shown here is derived from an EMBL/GenBank/DDBJ whole genome shotgun (WGS) entry which is preliminary data.</text>
</comment>
<evidence type="ECO:0000313" key="2">
    <source>
        <dbReference type="Proteomes" id="UP000252519"/>
    </source>
</evidence>
<dbReference type="EMBL" id="JOJR01003361">
    <property type="protein sequence ID" value="RCN27871.1"/>
    <property type="molecule type" value="Genomic_DNA"/>
</dbReference>
<proteinExistence type="predicted"/>
<sequence length="110" mass="13096">MLKESRTFQPYDCNLERRARAEFMLPDTNDTRLYQRLSYQQSGVSFNTLLWKAFTSWEERIKKNSHSRKIVLSLQMSGLVEFGCHFLHEPKIISRILCVILNQQFKPARE</sequence>
<protein>
    <submittedName>
        <fullName evidence="1">Uncharacterized protein</fullName>
    </submittedName>
</protein>
<dbReference type="Proteomes" id="UP000252519">
    <property type="component" value="Unassembled WGS sequence"/>
</dbReference>
<keyword evidence="2" id="KW-1185">Reference proteome</keyword>